<keyword evidence="1" id="KW-0812">Transmembrane</keyword>
<reference evidence="2 3" key="1">
    <citation type="journal article" date="2019" name="Mol. Biol. Evol.">
        <title>Blast fungal genomes show frequent chromosomal changes, gene gains and losses, and effector gene turnover.</title>
        <authorList>
            <person name="Gomez Luciano L.B."/>
            <person name="Jason Tsai I."/>
            <person name="Chuma I."/>
            <person name="Tosa Y."/>
            <person name="Chen Y.H."/>
            <person name="Li J.Y."/>
            <person name="Li M.Y."/>
            <person name="Jade Lu M.Y."/>
            <person name="Nakayashiki H."/>
            <person name="Li W.H."/>
        </authorList>
    </citation>
    <scope>NUCLEOTIDE SEQUENCE [LARGE SCALE GENOMIC DNA]</scope>
    <source>
        <strain evidence="2">MZ5-1-6</strain>
    </source>
</reference>
<evidence type="ECO:0000256" key="1">
    <source>
        <dbReference type="SAM" id="Phobius"/>
    </source>
</evidence>
<name>A0A4P7N7V3_PYROR</name>
<evidence type="ECO:0000313" key="3">
    <source>
        <dbReference type="Proteomes" id="UP000294847"/>
    </source>
</evidence>
<feature type="non-terminal residue" evidence="2">
    <location>
        <position position="1"/>
    </location>
</feature>
<accession>A0A4P7N7V3</accession>
<dbReference type="EMBL" id="CP034205">
    <property type="protein sequence ID" value="QBZ57311.1"/>
    <property type="molecule type" value="Genomic_DNA"/>
</dbReference>
<sequence length="76" mass="9155">HLPYLPLPNCRWSRTYKRSILTSKAHTSICLLECSLIILFMSLLFYFIFFFLLDFKNLICYWQRKGTRQPPHDLGQ</sequence>
<feature type="transmembrane region" description="Helical" evidence="1">
    <location>
        <begin position="36"/>
        <end position="55"/>
    </location>
</feature>
<protein>
    <submittedName>
        <fullName evidence="2">Uncharacterized protein</fullName>
    </submittedName>
</protein>
<evidence type="ECO:0000313" key="2">
    <source>
        <dbReference type="EMBL" id="QBZ57311.1"/>
    </source>
</evidence>
<keyword evidence="1" id="KW-1133">Transmembrane helix</keyword>
<dbReference type="Proteomes" id="UP000294847">
    <property type="component" value="Chromosome 2"/>
</dbReference>
<organism evidence="2 3">
    <name type="scientific">Pyricularia oryzae</name>
    <name type="common">Rice blast fungus</name>
    <name type="synonym">Magnaporthe oryzae</name>
    <dbReference type="NCBI Taxonomy" id="318829"/>
    <lineage>
        <taxon>Eukaryota</taxon>
        <taxon>Fungi</taxon>
        <taxon>Dikarya</taxon>
        <taxon>Ascomycota</taxon>
        <taxon>Pezizomycotina</taxon>
        <taxon>Sordariomycetes</taxon>
        <taxon>Sordariomycetidae</taxon>
        <taxon>Magnaporthales</taxon>
        <taxon>Pyriculariaceae</taxon>
        <taxon>Pyricularia</taxon>
    </lineage>
</organism>
<keyword evidence="1" id="KW-0472">Membrane</keyword>
<gene>
    <name evidence="2" type="ORF">PoMZ_02235</name>
</gene>
<dbReference type="AlphaFoldDB" id="A0A4P7N7V3"/>
<proteinExistence type="predicted"/>